<protein>
    <submittedName>
        <fullName evidence="2">Glutamyl-tRNA(Gln) amidotransferase subunit A</fullName>
    </submittedName>
</protein>
<reference evidence="3" key="1">
    <citation type="journal article" date="2011" name="PLoS Genet.">
        <title>Azospirillum genomes reveal transition of bacteria from aquatic to terrestrial environments.</title>
        <authorList>
            <person name="Wisniewski-Dye F."/>
            <person name="Borziak K."/>
            <person name="Khalsa-Moyers G."/>
            <person name="Alexandre G."/>
            <person name="Sukharnikov L.O."/>
            <person name="Wuichet K."/>
            <person name="Hurst G.B."/>
            <person name="McDonald W.H."/>
            <person name="Robertson J.S."/>
            <person name="Barbe V."/>
            <person name="Calteau A."/>
            <person name="Rouy Z."/>
            <person name="Mangenot S."/>
            <person name="Prigent-Combaret C."/>
            <person name="Normand P."/>
            <person name="Boyer M."/>
            <person name="Siguier P."/>
            <person name="Dessaux Y."/>
            <person name="Elmerich C."/>
            <person name="Condemine G."/>
            <person name="Krishnen G."/>
            <person name="Kennedy I."/>
            <person name="Paterson A.H."/>
            <person name="Gonzalez V."/>
            <person name="Mavingui P."/>
            <person name="Zhulin I.B."/>
        </authorList>
    </citation>
    <scope>NUCLEOTIDE SEQUENCE [LARGE SCALE GENOMIC DNA]</scope>
    <source>
        <strain evidence="3">4B</strain>
    </source>
</reference>
<sequence length="466" mass="47582">MTLPLRAMAQAEAVRSGRSNARAVTEAALARIAAGNPALNALVAVHAEQALDEADAVDRRLAAGENLPLAGVPVAVKDTIWVAGRRVTQGSRLFADFRAPADAIAVERLRRAGAVVVGMANSSEFACKGVTTNPLFGPTRHPMDLNLTPGGSSGGPAAAVAGGLVPLALGTDAGGSSRRPPAHVGAVGFKPSFGAIPYGPGFAEPFVGIAVMAPIAADIADTALMFEALAGPDPRDPDSAAIAPAEERPIASLTVAYSPAFGLDAPVDDDVRDAVERAVEVLAGAGARVVRPEGRFPHWPAGVTETALMPLQHAGLAALYGEAFRRDPGLFDPDIAVQIERGLSLSGAEVAAAQLLGVDVGRALAAQFSSVDLIVGPTTPCAAWPLDRLGPETIGGQPVPPRAHAVFTPLFNHAKVPALSLPCGTGRGGLPVGLQIVAPRGMDRRVLRFAAFAEETLAGCGPESQP</sequence>
<dbReference type="RefSeq" id="WP_014188847.1">
    <property type="nucleotide sequence ID" value="NC_016586.1"/>
</dbReference>
<dbReference type="PANTHER" id="PTHR11895">
    <property type="entry name" value="TRANSAMIDASE"/>
    <property type="match status" value="1"/>
</dbReference>
<evidence type="ECO:0000313" key="2">
    <source>
        <dbReference type="EMBL" id="CBS89430.1"/>
    </source>
</evidence>
<dbReference type="KEGG" id="ali:AZOLI_p20270"/>
<dbReference type="InterPro" id="IPR023631">
    <property type="entry name" value="Amidase_dom"/>
</dbReference>
<dbReference type="OrthoDB" id="7245165at2"/>
<organism evidence="2 3">
    <name type="scientific">Azospirillum lipoferum (strain 4B)</name>
    <dbReference type="NCBI Taxonomy" id="862719"/>
    <lineage>
        <taxon>Bacteria</taxon>
        <taxon>Pseudomonadati</taxon>
        <taxon>Pseudomonadota</taxon>
        <taxon>Alphaproteobacteria</taxon>
        <taxon>Rhodospirillales</taxon>
        <taxon>Azospirillaceae</taxon>
        <taxon>Azospirillum</taxon>
    </lineage>
</organism>
<dbReference type="Gene3D" id="3.90.1300.10">
    <property type="entry name" value="Amidase signature (AS) domain"/>
    <property type="match status" value="1"/>
</dbReference>
<keyword evidence="2" id="KW-0614">Plasmid</keyword>
<name>G7ZCK0_AZOL4</name>
<dbReference type="PANTHER" id="PTHR11895:SF151">
    <property type="entry name" value="GLUTAMYL-TRNA(GLN) AMIDOTRANSFERASE SUBUNIT A"/>
    <property type="match status" value="1"/>
</dbReference>
<dbReference type="EMBL" id="FQ311870">
    <property type="protein sequence ID" value="CBS89430.1"/>
    <property type="molecule type" value="Genomic_DNA"/>
</dbReference>
<keyword evidence="3" id="KW-1185">Reference proteome</keyword>
<evidence type="ECO:0000259" key="1">
    <source>
        <dbReference type="Pfam" id="PF01425"/>
    </source>
</evidence>
<feature type="domain" description="Amidase" evidence="1">
    <location>
        <begin position="24"/>
        <end position="447"/>
    </location>
</feature>
<evidence type="ECO:0000313" key="3">
    <source>
        <dbReference type="Proteomes" id="UP000005667"/>
    </source>
</evidence>
<dbReference type="HOGENOM" id="CLU_009600_0_4_5"/>
<accession>G7ZCK0</accession>
<dbReference type="SUPFAM" id="SSF75304">
    <property type="entry name" value="Amidase signature (AS) enzymes"/>
    <property type="match status" value="1"/>
</dbReference>
<dbReference type="Proteomes" id="UP000005667">
    <property type="component" value="Plasmid AZO_p2"/>
</dbReference>
<dbReference type="AlphaFoldDB" id="G7ZCK0"/>
<dbReference type="Pfam" id="PF01425">
    <property type="entry name" value="Amidase"/>
    <property type="match status" value="1"/>
</dbReference>
<gene>
    <name evidence="2" type="ordered locus">AZOLI_p20270</name>
</gene>
<proteinExistence type="predicted"/>
<dbReference type="InterPro" id="IPR036928">
    <property type="entry name" value="AS_sf"/>
</dbReference>
<geneLocation type="plasmid" evidence="2 3">
    <name>AZO_p2</name>
</geneLocation>
<dbReference type="InterPro" id="IPR000120">
    <property type="entry name" value="Amidase"/>
</dbReference>
<dbReference type="GO" id="GO:0016740">
    <property type="term" value="F:transferase activity"/>
    <property type="evidence" value="ECO:0007669"/>
    <property type="project" value="UniProtKB-KW"/>
</dbReference>